<dbReference type="EMBL" id="UGJR01000002">
    <property type="protein sequence ID" value="STR39550.1"/>
    <property type="molecule type" value="Genomic_DNA"/>
</dbReference>
<proteinExistence type="predicted"/>
<name>A0A7H4LTS4_9ENTR</name>
<comment type="caution">
    <text evidence="2">The sequence shown here is derived from an EMBL/GenBank/DDBJ whole genome shotgun (WGS) entry which is preliminary data.</text>
</comment>
<protein>
    <submittedName>
        <fullName evidence="2">Uncharacterized protein</fullName>
    </submittedName>
</protein>
<dbReference type="AlphaFoldDB" id="A0A7H4LTS4"/>
<evidence type="ECO:0000313" key="2">
    <source>
        <dbReference type="EMBL" id="STR39550.1"/>
    </source>
</evidence>
<gene>
    <name evidence="2" type="ORF">NCTC11694_00691</name>
</gene>
<organism evidence="2 3">
    <name type="scientific">Klebsiella michiganensis</name>
    <dbReference type="NCBI Taxonomy" id="1134687"/>
    <lineage>
        <taxon>Bacteria</taxon>
        <taxon>Pseudomonadati</taxon>
        <taxon>Pseudomonadota</taxon>
        <taxon>Gammaproteobacteria</taxon>
        <taxon>Enterobacterales</taxon>
        <taxon>Enterobacteriaceae</taxon>
        <taxon>Klebsiella/Raoultella group</taxon>
        <taxon>Klebsiella</taxon>
    </lineage>
</organism>
<sequence length="95" mass="10671">MKKVSAFNTRSGTQDPRGLNGRLPLKLNEVGSHPPSERGAFAVRKIENRVTRIGVSIAREVIESPLFKYRQHALTDMPVRNNTDDLMFIGILQVL</sequence>
<evidence type="ECO:0000313" key="3">
    <source>
        <dbReference type="Proteomes" id="UP000255050"/>
    </source>
</evidence>
<feature type="compositionally biased region" description="Polar residues" evidence="1">
    <location>
        <begin position="1"/>
        <end position="14"/>
    </location>
</feature>
<feature type="region of interest" description="Disordered" evidence="1">
    <location>
        <begin position="1"/>
        <end position="23"/>
    </location>
</feature>
<accession>A0A7H4LTS4</accession>
<evidence type="ECO:0000256" key="1">
    <source>
        <dbReference type="SAM" id="MobiDB-lite"/>
    </source>
</evidence>
<reference evidence="2 3" key="1">
    <citation type="submission" date="2018-06" db="EMBL/GenBank/DDBJ databases">
        <authorList>
            <consortium name="Pathogen Informatics"/>
            <person name="Doyle S."/>
        </authorList>
    </citation>
    <scope>NUCLEOTIDE SEQUENCE [LARGE SCALE GENOMIC DNA]</scope>
    <source>
        <strain evidence="2 3">NCTC11694</strain>
    </source>
</reference>
<dbReference type="Proteomes" id="UP000255050">
    <property type="component" value="Unassembled WGS sequence"/>
</dbReference>